<dbReference type="NCBIfam" id="NF001454">
    <property type="entry name" value="PRK00315.1"/>
    <property type="match status" value="1"/>
</dbReference>
<dbReference type="Pfam" id="PF02669">
    <property type="entry name" value="KdpC"/>
    <property type="match status" value="1"/>
</dbReference>
<evidence type="ECO:0000256" key="1">
    <source>
        <dbReference type="ARBA" id="ARBA00022448"/>
    </source>
</evidence>
<comment type="similarity">
    <text evidence="11">Belongs to the KdpC family.</text>
</comment>
<sequence>MTSYLRPAFVMIVLFTILLGIAYPLAITGVGQIVLPAQANGSLIKQNGTVIGSELIGQNFTTDRYFWPRPSAIGSTPYDAGNSSGSNLGTTSQKLRDRVAADIQRLNGAGIATPVPADAVTTSGSGLDPHISPDFARDQVARVAKARGLPEADVAKLVDETREGRLLGLIGEPRVNVLKLNLALDRLKS</sequence>
<dbReference type="InterPro" id="IPR003820">
    <property type="entry name" value="KdpC"/>
</dbReference>
<comment type="function">
    <text evidence="11">Part of the high-affinity ATP-driven potassium transport (or Kdp) system, which catalyzes the hydrolysis of ATP coupled with the electrogenic transport of potassium into the cytoplasm. This subunit acts as a catalytic chaperone that increases the ATP-binding affinity of the ATP-hydrolyzing subunit KdpB by the formation of a transient KdpB/KdpC/ATP ternary complex.</text>
</comment>
<name>A0ABS9QKD4_9HYPH</name>
<keyword evidence="2 11" id="KW-1003">Cell membrane</keyword>
<dbReference type="PANTHER" id="PTHR30042:SF2">
    <property type="entry name" value="POTASSIUM-TRANSPORTING ATPASE KDPC SUBUNIT"/>
    <property type="match status" value="1"/>
</dbReference>
<evidence type="ECO:0000256" key="2">
    <source>
        <dbReference type="ARBA" id="ARBA00022475"/>
    </source>
</evidence>
<dbReference type="HAMAP" id="MF_00276">
    <property type="entry name" value="KdpC"/>
    <property type="match status" value="1"/>
</dbReference>
<evidence type="ECO:0000256" key="11">
    <source>
        <dbReference type="HAMAP-Rule" id="MF_00276"/>
    </source>
</evidence>
<keyword evidence="3 11" id="KW-0633">Potassium transport</keyword>
<accession>A0ABS9QKD4</accession>
<keyword evidence="6 11" id="KW-0067">ATP-binding</keyword>
<comment type="subcellular location">
    <subcellularLocation>
        <location evidence="11">Cell membrane</location>
        <topology evidence="11">Single-pass membrane protein</topology>
    </subcellularLocation>
</comment>
<evidence type="ECO:0000256" key="5">
    <source>
        <dbReference type="ARBA" id="ARBA00022741"/>
    </source>
</evidence>
<dbReference type="Proteomes" id="UP001201701">
    <property type="component" value="Unassembled WGS sequence"/>
</dbReference>
<keyword evidence="8 11" id="KW-1133">Transmembrane helix</keyword>
<evidence type="ECO:0000256" key="4">
    <source>
        <dbReference type="ARBA" id="ARBA00022692"/>
    </source>
</evidence>
<keyword evidence="4 11" id="KW-0812">Transmembrane</keyword>
<evidence type="ECO:0000256" key="7">
    <source>
        <dbReference type="ARBA" id="ARBA00022958"/>
    </source>
</evidence>
<evidence type="ECO:0000256" key="10">
    <source>
        <dbReference type="ARBA" id="ARBA00023136"/>
    </source>
</evidence>
<keyword evidence="10 11" id="KW-0472">Membrane</keyword>
<keyword evidence="7 11" id="KW-0630">Potassium</keyword>
<keyword evidence="5 11" id="KW-0547">Nucleotide-binding</keyword>
<evidence type="ECO:0000256" key="8">
    <source>
        <dbReference type="ARBA" id="ARBA00022989"/>
    </source>
</evidence>
<evidence type="ECO:0000256" key="3">
    <source>
        <dbReference type="ARBA" id="ARBA00022538"/>
    </source>
</evidence>
<evidence type="ECO:0000313" key="13">
    <source>
        <dbReference type="Proteomes" id="UP001201701"/>
    </source>
</evidence>
<reference evidence="12 13" key="1">
    <citation type="submission" date="2022-02" db="EMBL/GenBank/DDBJ databases">
        <title>Draft genome sequence of Mezorhizobium retamae strain IRAMC:0171 isolated from Retama raetam nodules.</title>
        <authorList>
            <person name="Bengaied R."/>
            <person name="Sbissi I."/>
            <person name="Huber K."/>
            <person name="Ghodbane F."/>
            <person name="Nouioui I."/>
            <person name="Tarhouni M."/>
            <person name="Gtari M."/>
        </authorList>
    </citation>
    <scope>NUCLEOTIDE SEQUENCE [LARGE SCALE GENOMIC DNA]</scope>
    <source>
        <strain evidence="12 13">IRAMC:0171</strain>
    </source>
</reference>
<evidence type="ECO:0000256" key="6">
    <source>
        <dbReference type="ARBA" id="ARBA00022840"/>
    </source>
</evidence>
<proteinExistence type="inferred from homology"/>
<dbReference type="EMBL" id="JAKREW010000031">
    <property type="protein sequence ID" value="MCG7507908.1"/>
    <property type="molecule type" value="Genomic_DNA"/>
</dbReference>
<gene>
    <name evidence="11 12" type="primary">kdpC</name>
    <name evidence="12" type="ORF">L4923_22985</name>
</gene>
<keyword evidence="13" id="KW-1185">Reference proteome</keyword>
<keyword evidence="9 11" id="KW-0406">Ion transport</keyword>
<comment type="caution">
    <text evidence="12">The sequence shown here is derived from an EMBL/GenBank/DDBJ whole genome shotgun (WGS) entry which is preliminary data.</text>
</comment>
<keyword evidence="1 11" id="KW-0813">Transport</keyword>
<evidence type="ECO:0000256" key="9">
    <source>
        <dbReference type="ARBA" id="ARBA00023065"/>
    </source>
</evidence>
<organism evidence="12 13">
    <name type="scientific">Mesorhizobium retamae</name>
    <dbReference type="NCBI Taxonomy" id="2912854"/>
    <lineage>
        <taxon>Bacteria</taxon>
        <taxon>Pseudomonadati</taxon>
        <taxon>Pseudomonadota</taxon>
        <taxon>Alphaproteobacteria</taxon>
        <taxon>Hyphomicrobiales</taxon>
        <taxon>Phyllobacteriaceae</taxon>
        <taxon>Mesorhizobium</taxon>
    </lineage>
</organism>
<dbReference type="RefSeq" id="WP_239369430.1">
    <property type="nucleotide sequence ID" value="NZ_JAKREW010000031.1"/>
</dbReference>
<dbReference type="PANTHER" id="PTHR30042">
    <property type="entry name" value="POTASSIUM-TRANSPORTING ATPASE C CHAIN"/>
    <property type="match status" value="1"/>
</dbReference>
<comment type="subunit">
    <text evidence="11">The system is composed of three essential subunits: KdpA, KdpB and KdpC.</text>
</comment>
<dbReference type="PIRSF" id="PIRSF001296">
    <property type="entry name" value="K_ATPase_KdpC"/>
    <property type="match status" value="1"/>
</dbReference>
<evidence type="ECO:0000313" key="12">
    <source>
        <dbReference type="EMBL" id="MCG7507908.1"/>
    </source>
</evidence>
<protein>
    <recommendedName>
        <fullName evidence="11">Potassium-transporting ATPase KdpC subunit</fullName>
    </recommendedName>
    <alternativeName>
        <fullName evidence="11">ATP phosphohydrolase [potassium-transporting] C chain</fullName>
    </alternativeName>
    <alternativeName>
        <fullName evidence="11">Potassium-binding and translocating subunit C</fullName>
    </alternativeName>
    <alternativeName>
        <fullName evidence="11">Potassium-translocating ATPase C chain</fullName>
    </alternativeName>
</protein>
<dbReference type="NCBIfam" id="TIGR00681">
    <property type="entry name" value="kdpC"/>
    <property type="match status" value="1"/>
</dbReference>